<proteinExistence type="predicted"/>
<dbReference type="InterPro" id="IPR019922">
    <property type="entry name" value="Lucif-like_OxRdatse_MSMEG_4141"/>
</dbReference>
<evidence type="ECO:0000313" key="3">
    <source>
        <dbReference type="Proteomes" id="UP000586918"/>
    </source>
</evidence>
<dbReference type="Gene3D" id="3.20.20.30">
    <property type="entry name" value="Luciferase-like domain"/>
    <property type="match status" value="1"/>
</dbReference>
<evidence type="ECO:0000259" key="1">
    <source>
        <dbReference type="Pfam" id="PF00296"/>
    </source>
</evidence>
<reference evidence="2 3" key="1">
    <citation type="submission" date="2020-04" db="EMBL/GenBank/DDBJ databases">
        <authorList>
            <person name="Klaysubun C."/>
            <person name="Duangmal K."/>
            <person name="Lipun K."/>
        </authorList>
    </citation>
    <scope>NUCLEOTIDE SEQUENCE [LARGE SCALE GENOMIC DNA]</scope>
    <source>
        <strain evidence="2 3">DSM 45300</strain>
    </source>
</reference>
<organism evidence="2 3">
    <name type="scientific">Pseudonocardia bannensis</name>
    <dbReference type="NCBI Taxonomy" id="630973"/>
    <lineage>
        <taxon>Bacteria</taxon>
        <taxon>Bacillati</taxon>
        <taxon>Actinomycetota</taxon>
        <taxon>Actinomycetes</taxon>
        <taxon>Pseudonocardiales</taxon>
        <taxon>Pseudonocardiaceae</taxon>
        <taxon>Pseudonocardia</taxon>
    </lineage>
</organism>
<dbReference type="PANTHER" id="PTHR43244:SF2">
    <property type="entry name" value="CONSERVED HYPOTHETICAL ALANINE AND PROLINE-RICH PROTEIN"/>
    <property type="match status" value="1"/>
</dbReference>
<dbReference type="AlphaFoldDB" id="A0A848DQN6"/>
<dbReference type="NCBIfam" id="TIGR03620">
    <property type="entry name" value="F420_MSMEG_4141"/>
    <property type="match status" value="1"/>
</dbReference>
<name>A0A848DQN6_9PSEU</name>
<dbReference type="GO" id="GO:0016705">
    <property type="term" value="F:oxidoreductase activity, acting on paired donors, with incorporation or reduction of molecular oxygen"/>
    <property type="evidence" value="ECO:0007669"/>
    <property type="project" value="InterPro"/>
</dbReference>
<dbReference type="EMBL" id="JAAXKZ010000160">
    <property type="protein sequence ID" value="NMH95170.1"/>
    <property type="molecule type" value="Genomic_DNA"/>
</dbReference>
<keyword evidence="3" id="KW-1185">Reference proteome</keyword>
<dbReference type="InterPro" id="IPR036661">
    <property type="entry name" value="Luciferase-like_sf"/>
</dbReference>
<evidence type="ECO:0000313" key="2">
    <source>
        <dbReference type="EMBL" id="NMH95170.1"/>
    </source>
</evidence>
<feature type="domain" description="Luciferase-like" evidence="1">
    <location>
        <begin position="15"/>
        <end position="272"/>
    </location>
</feature>
<accession>A0A848DQN6</accession>
<dbReference type="Proteomes" id="UP000586918">
    <property type="component" value="Unassembled WGS sequence"/>
</dbReference>
<dbReference type="InterPro" id="IPR050564">
    <property type="entry name" value="F420-G6PD/mer"/>
</dbReference>
<dbReference type="SUPFAM" id="SSF51679">
    <property type="entry name" value="Bacterial luciferase-like"/>
    <property type="match status" value="1"/>
</dbReference>
<dbReference type="Pfam" id="PF00296">
    <property type="entry name" value="Bac_luciferase"/>
    <property type="match status" value="1"/>
</dbReference>
<dbReference type="InterPro" id="IPR011251">
    <property type="entry name" value="Luciferase-like_dom"/>
</dbReference>
<gene>
    <name evidence="2" type="ORF">HF519_27160</name>
</gene>
<dbReference type="RefSeq" id="WP_169415833.1">
    <property type="nucleotide sequence ID" value="NZ_JAAXKZ010000160.1"/>
</dbReference>
<dbReference type="PANTHER" id="PTHR43244">
    <property type="match status" value="1"/>
</dbReference>
<comment type="caution">
    <text evidence="2">The sequence shown here is derived from an EMBL/GenBank/DDBJ whole genome shotgun (WGS) entry which is preliminary data.</text>
</comment>
<sequence length="304" mass="32900">MTENQSLLLPRIGLWTGALDAVPAARARELAAELEELGYGALWIPEVAGRDPFVHLALLLSATRRLIGATGIANIWARDAVATSSAAKALTEAFPERVLIGLGVSHQNLVGDLRGHTYAKPLTAMREYLDGIEAAPYTAHRPTTPVRYALAALRPRMLRLAAERTEGAHPYFVTPEHTARAREILGAGPLLCPEQAVVLETDPARAREIGRVYTSVYLNQPNYVNSIRELGFTEEDLRDGGSDALVDALVAWGDADRVLDRVRAHLDAGADHVAVQALGAHRREVPESQWRALAAPLATLAARS</sequence>
<protein>
    <submittedName>
        <fullName evidence="2">TIGR03620 family F420-dependent LLM class oxidoreductase</fullName>
    </submittedName>
</protein>